<evidence type="ECO:0000313" key="2">
    <source>
        <dbReference type="Proteomes" id="UP000265663"/>
    </source>
</evidence>
<protein>
    <submittedName>
        <fullName evidence="1">Uncharacterized protein</fullName>
    </submittedName>
</protein>
<sequence length="33" mass="3463">MATAACRAGFGNTPIRHPPPCGVLCRIPMHGMV</sequence>
<evidence type="ECO:0000313" key="1">
    <source>
        <dbReference type="EMBL" id="RMZ68258.1"/>
    </source>
</evidence>
<name>A0A3M7M1D6_9PLEO</name>
<dbReference type="AlphaFoldDB" id="A0A3M7M1D6"/>
<proteinExistence type="predicted"/>
<accession>A0A3M7M1D6</accession>
<dbReference type="Proteomes" id="UP000265663">
    <property type="component" value="Unassembled WGS sequence"/>
</dbReference>
<organism evidence="1 2">
    <name type="scientific">Pyrenophora seminiperda CCB06</name>
    <dbReference type="NCBI Taxonomy" id="1302712"/>
    <lineage>
        <taxon>Eukaryota</taxon>
        <taxon>Fungi</taxon>
        <taxon>Dikarya</taxon>
        <taxon>Ascomycota</taxon>
        <taxon>Pezizomycotina</taxon>
        <taxon>Dothideomycetes</taxon>
        <taxon>Pleosporomycetidae</taxon>
        <taxon>Pleosporales</taxon>
        <taxon>Pleosporineae</taxon>
        <taxon>Pleosporaceae</taxon>
        <taxon>Pyrenophora</taxon>
    </lineage>
</organism>
<dbReference type="EMBL" id="KE747814">
    <property type="protein sequence ID" value="RMZ68258.1"/>
    <property type="molecule type" value="Genomic_DNA"/>
</dbReference>
<reference evidence="1 2" key="1">
    <citation type="journal article" date="2014" name="PLoS ONE">
        <title>De novo Genome Assembly of the Fungal Plant Pathogen Pyrenophora semeniperda.</title>
        <authorList>
            <person name="Soliai M.M."/>
            <person name="Meyer S.E."/>
            <person name="Udall J.A."/>
            <person name="Elzinga D.E."/>
            <person name="Hermansen R.A."/>
            <person name="Bodily P.M."/>
            <person name="Hart A.A."/>
            <person name="Coleman C.E."/>
        </authorList>
    </citation>
    <scope>NUCLEOTIDE SEQUENCE [LARGE SCALE GENOMIC DNA]</scope>
    <source>
        <strain evidence="1 2">CCB06</strain>
        <tissue evidence="1">Mycelium</tissue>
    </source>
</reference>
<keyword evidence="2" id="KW-1185">Reference proteome</keyword>
<gene>
    <name evidence="1" type="ORF">GMOD_00004474</name>
</gene>